<dbReference type="InterPro" id="IPR010111">
    <property type="entry name" value="Kynureninase"/>
</dbReference>
<dbReference type="GO" id="GO:0009435">
    <property type="term" value="P:NAD+ biosynthetic process"/>
    <property type="evidence" value="ECO:0007669"/>
    <property type="project" value="UniProtKB-UniRule"/>
</dbReference>
<dbReference type="OrthoDB" id="9812626at2"/>
<gene>
    <name evidence="4" type="primary">kynU</name>
    <name evidence="7" type="ordered locus">Caul_5245</name>
</gene>
<dbReference type="GO" id="GO:0030170">
    <property type="term" value="F:pyridoxal phosphate binding"/>
    <property type="evidence" value="ECO:0007669"/>
    <property type="project" value="UniProtKB-UniRule"/>
</dbReference>
<dbReference type="GO" id="GO:0019441">
    <property type="term" value="P:L-tryptophan catabolic process to kynurenine"/>
    <property type="evidence" value="ECO:0007669"/>
    <property type="project" value="TreeGrafter"/>
</dbReference>
<evidence type="ECO:0000256" key="5">
    <source>
        <dbReference type="NCBIfam" id="TIGR01814"/>
    </source>
</evidence>
<dbReference type="GO" id="GO:0019805">
    <property type="term" value="P:quinolinate biosynthetic process"/>
    <property type="evidence" value="ECO:0007669"/>
    <property type="project" value="UniProtKB-UniRule"/>
</dbReference>
<dbReference type="UniPathway" id="UPA00334">
    <property type="reaction ID" value="UER00455"/>
</dbReference>
<proteinExistence type="inferred from homology"/>
<comment type="function">
    <text evidence="4 6">Catalyzes the cleavage of L-kynurenine (L-Kyn) and L-3-hydroxykynurenine (L-3OHKyn) into anthranilic acid (AA) and 3-hydroxyanthranilic acid (3-OHAA), respectively.</text>
</comment>
<dbReference type="Pfam" id="PF22580">
    <property type="entry name" value="KYNU_C"/>
    <property type="match status" value="1"/>
</dbReference>
<dbReference type="GO" id="GO:0097053">
    <property type="term" value="P:L-kynurenine catabolic process"/>
    <property type="evidence" value="ECO:0007669"/>
    <property type="project" value="UniProtKB-UniRule"/>
</dbReference>
<evidence type="ECO:0000313" key="7">
    <source>
        <dbReference type="EMBL" id="ABZ74365.1"/>
    </source>
</evidence>
<dbReference type="HOGENOM" id="CLU_003433_4_1_5"/>
<dbReference type="NCBIfam" id="TIGR01814">
    <property type="entry name" value="kynureninase"/>
    <property type="match status" value="1"/>
</dbReference>
<keyword evidence="3 4" id="KW-0663">Pyridoxal phosphate</keyword>
<dbReference type="InterPro" id="IPR015424">
    <property type="entry name" value="PyrdxlP-dep_Trfase"/>
</dbReference>
<feature type="binding site" evidence="4">
    <location>
        <begin position="127"/>
        <end position="130"/>
    </location>
    <ligand>
        <name>pyridoxal 5'-phosphate</name>
        <dbReference type="ChEBI" id="CHEBI:597326"/>
    </ligand>
</feature>
<dbReference type="PIRSF" id="PIRSF038800">
    <property type="entry name" value="KYNU"/>
    <property type="match status" value="1"/>
</dbReference>
<comment type="catalytic activity">
    <reaction evidence="4 6">
        <text>L-kynurenine + H2O = anthranilate + L-alanine + H(+)</text>
        <dbReference type="Rhea" id="RHEA:16813"/>
        <dbReference type="ChEBI" id="CHEBI:15377"/>
        <dbReference type="ChEBI" id="CHEBI:15378"/>
        <dbReference type="ChEBI" id="CHEBI:16567"/>
        <dbReference type="ChEBI" id="CHEBI:57959"/>
        <dbReference type="ChEBI" id="CHEBI:57972"/>
        <dbReference type="EC" id="3.7.1.3"/>
    </reaction>
</comment>
<dbReference type="HAMAP" id="MF_01970">
    <property type="entry name" value="Kynureninase"/>
    <property type="match status" value="1"/>
</dbReference>
<comment type="cofactor">
    <cofactor evidence="4 6">
        <name>pyridoxal 5'-phosphate</name>
        <dbReference type="ChEBI" id="CHEBI:597326"/>
    </cofactor>
</comment>
<dbReference type="UniPathway" id="UPA00253">
    <property type="reaction ID" value="UER00329"/>
</dbReference>
<reference evidence="7" key="1">
    <citation type="submission" date="2008-01" db="EMBL/GenBank/DDBJ databases">
        <title>Complete sequence of plasmid1 pCAUL01 of Caulobacter sp. K31.</title>
        <authorList>
            <consortium name="US DOE Joint Genome Institute"/>
            <person name="Copeland A."/>
            <person name="Lucas S."/>
            <person name="Lapidus A."/>
            <person name="Barry K."/>
            <person name="Glavina del Rio T."/>
            <person name="Dalin E."/>
            <person name="Tice H."/>
            <person name="Pitluck S."/>
            <person name="Bruce D."/>
            <person name="Goodwin L."/>
            <person name="Thompson L.S."/>
            <person name="Brettin T."/>
            <person name="Detter J.C."/>
            <person name="Han C."/>
            <person name="Schmutz J."/>
            <person name="Larimer F."/>
            <person name="Land M."/>
            <person name="Hauser L."/>
            <person name="Kyrpides N."/>
            <person name="Kim E."/>
            <person name="Stephens C."/>
            <person name="Richardson P."/>
        </authorList>
    </citation>
    <scope>NUCLEOTIDE SEQUENCE [LARGE SCALE GENOMIC DNA]</scope>
    <source>
        <strain evidence="7">K31</strain>
        <plasmid evidence="7">pCAUL01</plasmid>
    </source>
</reference>
<feature type="binding site" evidence="4">
    <location>
        <position position="99"/>
    </location>
    <ligand>
        <name>pyridoxal 5'-phosphate</name>
        <dbReference type="ChEBI" id="CHEBI:597326"/>
    </ligand>
</feature>
<comment type="similarity">
    <text evidence="4 6">Belongs to the kynureninase family.</text>
</comment>
<sequence length="411" mass="44551">MDAFNRQIARDLDAQDPLALHRDKFHLPSGLVYLDGNSLGCLPFSAQRRVEEAVTREWGDTLIGAWLNADWLTLATRVGDRIARLVGADPGEVVAADSTSINLYKALHAALGLRPSRTRILAQAGDFPTDLYIIDSVATATDRKVSRLKAEDILAAIDEDVAVIVLTHVNYKTAAVHDMAAITAAAHAKGALVVWDLAHTAGAVPCALNVAGADFAVGCGYKYLNGGPGAPAFLFVAKRHQPEARQPLTGWFGHRAPFEFSDTFEAAPGAERFLCGTPPILALSALDGALDAFDGIEIEALAAKSRTMTEGFVRLFDAELAPLGFVLHCERNPDRRGSHVAFSHPDGYAIMRALADRGFVGDFRAPDVLRFGFAPLYNRYVEVEGLVSAIVEIMLDRSWDRPAYRVRQAMT</sequence>
<comment type="pathway">
    <text evidence="4 6">Cofactor biosynthesis; NAD(+) biosynthesis; quinolinate from L-kynurenine: step 2/3.</text>
</comment>
<protein>
    <recommendedName>
        <fullName evidence="4 5">Kynureninase</fullName>
        <ecNumber evidence="4 5">3.7.1.3</ecNumber>
    </recommendedName>
    <alternativeName>
        <fullName evidence="4">L-kynurenine hydrolase</fullName>
    </alternativeName>
</protein>
<feature type="binding site" evidence="4">
    <location>
        <position position="277"/>
    </location>
    <ligand>
        <name>pyridoxal 5'-phosphate</name>
        <dbReference type="ChEBI" id="CHEBI:597326"/>
    </ligand>
</feature>
<feature type="binding site" evidence="4">
    <location>
        <position position="100"/>
    </location>
    <ligand>
        <name>pyridoxal 5'-phosphate</name>
        <dbReference type="ChEBI" id="CHEBI:597326"/>
    </ligand>
</feature>
<organism evidence="7">
    <name type="scientific">Caulobacter sp. (strain K31)</name>
    <dbReference type="NCBI Taxonomy" id="366602"/>
    <lineage>
        <taxon>Bacteria</taxon>
        <taxon>Pseudomonadati</taxon>
        <taxon>Pseudomonadota</taxon>
        <taxon>Alphaproteobacteria</taxon>
        <taxon>Caulobacterales</taxon>
        <taxon>Caulobacteraceae</taxon>
        <taxon>Caulobacter</taxon>
    </lineage>
</organism>
<dbReference type="EMBL" id="CP000928">
    <property type="protein sequence ID" value="ABZ74365.1"/>
    <property type="molecule type" value="Genomic_DNA"/>
</dbReference>
<comment type="pathway">
    <text evidence="4 6">Amino-acid degradation; L-kynurenine degradation; L-alanine and anthranilate from L-kynurenine: step 1/1.</text>
</comment>
<evidence type="ECO:0000256" key="3">
    <source>
        <dbReference type="ARBA" id="ARBA00022898"/>
    </source>
</evidence>
<dbReference type="InterPro" id="IPR015421">
    <property type="entry name" value="PyrdxlP-dep_Trfase_major"/>
</dbReference>
<dbReference type="SUPFAM" id="SSF53383">
    <property type="entry name" value="PLP-dependent transferases"/>
    <property type="match status" value="1"/>
</dbReference>
<evidence type="ECO:0000256" key="2">
    <source>
        <dbReference type="ARBA" id="ARBA00022801"/>
    </source>
</evidence>
<comment type="subunit">
    <text evidence="4 6">Homodimer.</text>
</comment>
<dbReference type="EC" id="3.7.1.3" evidence="4 5"/>
<geneLocation type="plasmid" evidence="7">
    <name>pCAUL01</name>
</geneLocation>
<feature type="binding site" evidence="4">
    <location>
        <position position="251"/>
    </location>
    <ligand>
        <name>pyridoxal 5'-phosphate</name>
        <dbReference type="ChEBI" id="CHEBI:597326"/>
    </ligand>
</feature>
<keyword evidence="2 4" id="KW-0378">Hydrolase</keyword>
<feature type="binding site" evidence="4">
    <location>
        <position position="221"/>
    </location>
    <ligand>
        <name>pyridoxal 5'-phosphate</name>
        <dbReference type="ChEBI" id="CHEBI:597326"/>
    </ligand>
</feature>
<dbReference type="GO" id="GO:0043420">
    <property type="term" value="P:anthranilate metabolic process"/>
    <property type="evidence" value="ECO:0007669"/>
    <property type="project" value="TreeGrafter"/>
</dbReference>
<evidence type="ECO:0000256" key="6">
    <source>
        <dbReference type="PIRNR" id="PIRNR038800"/>
    </source>
</evidence>
<dbReference type="AlphaFoldDB" id="B0T9J0"/>
<feature type="binding site" evidence="4">
    <location>
        <position position="167"/>
    </location>
    <ligand>
        <name>pyridoxal 5'-phosphate</name>
        <dbReference type="ChEBI" id="CHEBI:597326"/>
    </ligand>
</feature>
<dbReference type="GO" id="GO:0030429">
    <property type="term" value="F:kynureninase activity"/>
    <property type="evidence" value="ECO:0007669"/>
    <property type="project" value="UniProtKB-UniRule"/>
</dbReference>
<dbReference type="InterPro" id="IPR015422">
    <property type="entry name" value="PyrdxlP-dep_Trfase_small"/>
</dbReference>
<feature type="modified residue" description="N6-(pyridoxal phosphate)lysine" evidence="4">
    <location>
        <position position="222"/>
    </location>
</feature>
<evidence type="ECO:0000256" key="1">
    <source>
        <dbReference type="ARBA" id="ARBA00022642"/>
    </source>
</evidence>
<dbReference type="PANTHER" id="PTHR14084">
    <property type="entry name" value="KYNURENINASE"/>
    <property type="match status" value="1"/>
</dbReference>
<evidence type="ECO:0000256" key="4">
    <source>
        <dbReference type="HAMAP-Rule" id="MF_01970"/>
    </source>
</evidence>
<feature type="binding site" evidence="4">
    <location>
        <position position="196"/>
    </location>
    <ligand>
        <name>pyridoxal 5'-phosphate</name>
        <dbReference type="ChEBI" id="CHEBI:597326"/>
    </ligand>
</feature>
<dbReference type="KEGG" id="cak:Caul_5245"/>
<name>B0T9J0_CAUSK</name>
<dbReference type="Gene3D" id="3.90.1150.10">
    <property type="entry name" value="Aspartate Aminotransferase, domain 1"/>
    <property type="match status" value="1"/>
</dbReference>
<keyword evidence="1 4" id="KW-0662">Pyridine nucleotide biosynthesis</keyword>
<feature type="binding site" evidence="4">
    <location>
        <position position="199"/>
    </location>
    <ligand>
        <name>pyridoxal 5'-phosphate</name>
        <dbReference type="ChEBI" id="CHEBI:597326"/>
    </ligand>
</feature>
<dbReference type="Gene3D" id="3.40.640.10">
    <property type="entry name" value="Type I PLP-dependent aspartate aminotransferase-like (Major domain)"/>
    <property type="match status" value="1"/>
</dbReference>
<comment type="catalytic activity">
    <reaction evidence="6">
        <text>3-hydroxy-L-kynurenine + H2O = 3-hydroxyanthranilate + L-alanine + H(+)</text>
        <dbReference type="Rhea" id="RHEA:25143"/>
        <dbReference type="ChEBI" id="CHEBI:15377"/>
        <dbReference type="ChEBI" id="CHEBI:15378"/>
        <dbReference type="ChEBI" id="CHEBI:36559"/>
        <dbReference type="ChEBI" id="CHEBI:57972"/>
        <dbReference type="ChEBI" id="CHEBI:58125"/>
        <dbReference type="EC" id="3.7.1.3"/>
    </reaction>
</comment>
<dbReference type="PANTHER" id="PTHR14084:SF0">
    <property type="entry name" value="KYNURENINASE"/>
    <property type="match status" value="1"/>
</dbReference>
<keyword evidence="7" id="KW-0614">Plasmid</keyword>
<dbReference type="GO" id="GO:0005737">
    <property type="term" value="C:cytoplasm"/>
    <property type="evidence" value="ECO:0007669"/>
    <property type="project" value="UniProtKB-UniRule"/>
</dbReference>
<accession>B0T9J0</accession>